<keyword evidence="2" id="KW-1185">Reference proteome</keyword>
<evidence type="ECO:0000313" key="2">
    <source>
        <dbReference type="Proteomes" id="UP000494216"/>
    </source>
</evidence>
<protein>
    <submittedName>
        <fullName evidence="1">Uncharacterized protein</fullName>
    </submittedName>
</protein>
<proteinExistence type="predicted"/>
<sequence>MVGTTLFTIVYDYCCYVHQACSLAFVLWNYNRIKRLVEDLGNEQHLACCDADWMVVGFSSAACLQYLARYKKPVTAASWIANNIVY</sequence>
<comment type="caution">
    <text evidence="1">The sequence shown here is derived from an EMBL/GenBank/DDBJ whole genome shotgun (WGS) entry which is preliminary data.</text>
</comment>
<dbReference type="RefSeq" id="WP_174625105.1">
    <property type="nucleotide sequence ID" value="NZ_CADCXN010000046.1"/>
</dbReference>
<organism evidence="1 2">
    <name type="scientific">Candidatus Methylobacter favarea</name>
    <dbReference type="NCBI Taxonomy" id="2707345"/>
    <lineage>
        <taxon>Bacteria</taxon>
        <taxon>Pseudomonadati</taxon>
        <taxon>Pseudomonadota</taxon>
        <taxon>Gammaproteobacteria</taxon>
        <taxon>Methylococcales</taxon>
        <taxon>Methylococcaceae</taxon>
        <taxon>Methylobacter</taxon>
    </lineage>
</organism>
<dbReference type="EMBL" id="CADCXN010000046">
    <property type="protein sequence ID" value="CAA9890140.1"/>
    <property type="molecule type" value="Genomic_DNA"/>
</dbReference>
<dbReference type="Proteomes" id="UP000494216">
    <property type="component" value="Unassembled WGS sequence"/>
</dbReference>
<reference evidence="1 2" key="1">
    <citation type="submission" date="2020-02" db="EMBL/GenBank/DDBJ databases">
        <authorList>
            <person name="Hogendoorn C."/>
        </authorList>
    </citation>
    <scope>NUCLEOTIDE SEQUENCE [LARGE SCALE GENOMIC DNA]</scope>
    <source>
        <strain evidence="1">METHB21</strain>
    </source>
</reference>
<name>A0A8S0Y5Z7_9GAMM</name>
<evidence type="ECO:0000313" key="1">
    <source>
        <dbReference type="EMBL" id="CAA9890140.1"/>
    </source>
</evidence>
<accession>A0A8S0Y5Z7</accession>
<dbReference type="AlphaFoldDB" id="A0A8S0Y5Z7"/>
<gene>
    <name evidence="1" type="ORF">METHB2_190027</name>
</gene>